<keyword evidence="2" id="KW-1185">Reference proteome</keyword>
<dbReference type="Proteomes" id="UP000219048">
    <property type="component" value="Unassembled WGS sequence"/>
</dbReference>
<evidence type="ECO:0000313" key="1">
    <source>
        <dbReference type="EMBL" id="SNZ01741.1"/>
    </source>
</evidence>
<organism evidence="1 2">
    <name type="scientific">Flagellimonas pacifica</name>
    <dbReference type="NCBI Taxonomy" id="1247520"/>
    <lineage>
        <taxon>Bacteria</taxon>
        <taxon>Pseudomonadati</taxon>
        <taxon>Bacteroidota</taxon>
        <taxon>Flavobacteriia</taxon>
        <taxon>Flavobacteriales</taxon>
        <taxon>Flavobacteriaceae</taxon>
        <taxon>Flagellimonas</taxon>
    </lineage>
</organism>
<dbReference type="AlphaFoldDB" id="A0A285N1Y3"/>
<evidence type="ECO:0000313" key="2">
    <source>
        <dbReference type="Proteomes" id="UP000219048"/>
    </source>
</evidence>
<reference evidence="2" key="1">
    <citation type="submission" date="2017-09" db="EMBL/GenBank/DDBJ databases">
        <authorList>
            <person name="Varghese N."/>
            <person name="Submissions S."/>
        </authorList>
    </citation>
    <scope>NUCLEOTIDE SEQUENCE [LARGE SCALE GENOMIC DNA]</scope>
    <source>
        <strain evidence="2">DSM 25885</strain>
    </source>
</reference>
<dbReference type="EMBL" id="OBEH01000007">
    <property type="protein sequence ID" value="SNZ01741.1"/>
    <property type="molecule type" value="Genomic_DNA"/>
</dbReference>
<protein>
    <submittedName>
        <fullName evidence="1">Uncharacterized protein</fullName>
    </submittedName>
</protein>
<gene>
    <name evidence="1" type="ORF">SAMN06265377_3583</name>
</gene>
<sequence length="69" mass="8128">MIKISLYFFALLNPNFKGRLFVFLRAQHNKRRGFCQGFWDEIGRLRNVERSIDLQGSGNPISEQNEAWP</sequence>
<name>A0A285N1Y3_9FLAO</name>
<accession>A0A285N1Y3</accession>
<proteinExistence type="predicted"/>